<dbReference type="GO" id="GO:0046872">
    <property type="term" value="F:metal ion binding"/>
    <property type="evidence" value="ECO:0007669"/>
    <property type="project" value="UniProtKB-KW"/>
</dbReference>
<evidence type="ECO:0000256" key="5">
    <source>
        <dbReference type="ARBA" id="ARBA00022827"/>
    </source>
</evidence>
<dbReference type="EMBL" id="CP003053">
    <property type="protein sequence ID" value="AFM18355.1"/>
    <property type="molecule type" value="Genomic_DNA"/>
</dbReference>
<evidence type="ECO:0000259" key="10">
    <source>
        <dbReference type="PROSITE" id="PS51384"/>
    </source>
</evidence>
<dbReference type="Gene3D" id="2.40.30.10">
    <property type="entry name" value="Translation factors"/>
    <property type="match status" value="1"/>
</dbReference>
<name>I4BM48_MYCCN</name>
<dbReference type="PRINTS" id="PR00410">
    <property type="entry name" value="PHEHYDRXLASE"/>
</dbReference>
<proteinExistence type="predicted"/>
<dbReference type="HOGENOM" id="CLU_003827_14_1_11"/>
<evidence type="ECO:0000256" key="2">
    <source>
        <dbReference type="ARBA" id="ARBA00022630"/>
    </source>
</evidence>
<dbReference type="CDD" id="cd00207">
    <property type="entry name" value="fer2"/>
    <property type="match status" value="1"/>
</dbReference>
<evidence type="ECO:0000256" key="6">
    <source>
        <dbReference type="ARBA" id="ARBA00023002"/>
    </source>
</evidence>
<dbReference type="InterPro" id="IPR036010">
    <property type="entry name" value="2Fe-2S_ferredoxin-like_sf"/>
</dbReference>
<dbReference type="Pfam" id="PF00970">
    <property type="entry name" value="FAD_binding_6"/>
    <property type="match status" value="1"/>
</dbReference>
<evidence type="ECO:0000256" key="1">
    <source>
        <dbReference type="ARBA" id="ARBA00001974"/>
    </source>
</evidence>
<feature type="domain" description="2Fe-2S ferredoxin-type" evidence="9">
    <location>
        <begin position="256"/>
        <end position="344"/>
    </location>
</feature>
<dbReference type="GO" id="GO:0050660">
    <property type="term" value="F:flavin adenine dinucleotide binding"/>
    <property type="evidence" value="ECO:0007669"/>
    <property type="project" value="TreeGrafter"/>
</dbReference>
<sequence>MSDVISAEGFAPLRIKRVVQETSDAVSLVLDVPEHCSHRYRYRAGQFLTVRVHVEGRELRRCYSMSSAPLDDELRITVKRDRGGIVSNWLNDTAAEGGELHVAPPEGRFVLPEATADSDALVAFAGGSGITPIMSLVRTALAESARSVRLFYANRGPDSVIFSDALARLAERYDDRLVLQHHYDSDSGVVTASAVASFVAGTGTADCYVCGPAPFMETVENALVSSGLPRARLHLERFTVAQVPPGVTDDCGEATEEVVIDLDGSRVTAAYRAGNTLLQTARLAGLKAPYSCETGSCGTCMARIVDGSARMLNNDALDDDEVEEGWVLTCQSLPTSRRVHVVYE</sequence>
<dbReference type="PATRIC" id="fig|710421.3.peg.3621"/>
<evidence type="ECO:0000259" key="9">
    <source>
        <dbReference type="PROSITE" id="PS51085"/>
    </source>
</evidence>
<keyword evidence="2" id="KW-0285">Flavoprotein</keyword>
<gene>
    <name evidence="11" type="ordered locus">Mycch_3622</name>
</gene>
<dbReference type="RefSeq" id="WP_014816830.1">
    <property type="nucleotide sequence ID" value="NC_018027.1"/>
</dbReference>
<evidence type="ECO:0000256" key="8">
    <source>
        <dbReference type="ARBA" id="ARBA00023014"/>
    </source>
</evidence>
<dbReference type="InterPro" id="IPR039261">
    <property type="entry name" value="FNR_nucleotide-bd"/>
</dbReference>
<dbReference type="InterPro" id="IPR008333">
    <property type="entry name" value="Cbr1-like_FAD-bd_dom"/>
</dbReference>
<comment type="cofactor">
    <cofactor evidence="1">
        <name>FAD</name>
        <dbReference type="ChEBI" id="CHEBI:57692"/>
    </cofactor>
</comment>
<dbReference type="InterPro" id="IPR001041">
    <property type="entry name" value="2Fe-2S_ferredoxin-type"/>
</dbReference>
<keyword evidence="6" id="KW-0560">Oxidoreductase</keyword>
<keyword evidence="12" id="KW-1185">Reference proteome</keyword>
<dbReference type="eggNOG" id="COG1018">
    <property type="taxonomic scope" value="Bacteria"/>
</dbReference>
<organism evidence="11 12">
    <name type="scientific">Mycolicibacterium chubuense (strain NBB4)</name>
    <name type="common">Mycobacterium chubuense</name>
    <dbReference type="NCBI Taxonomy" id="710421"/>
    <lineage>
        <taxon>Bacteria</taxon>
        <taxon>Bacillati</taxon>
        <taxon>Actinomycetota</taxon>
        <taxon>Actinomycetes</taxon>
        <taxon>Mycobacteriales</taxon>
        <taxon>Mycobacteriaceae</taxon>
        <taxon>Mycolicibacterium</taxon>
    </lineage>
</organism>
<keyword evidence="3" id="KW-0001">2Fe-2S</keyword>
<dbReference type="PROSITE" id="PS51384">
    <property type="entry name" value="FAD_FR"/>
    <property type="match status" value="1"/>
</dbReference>
<dbReference type="Proteomes" id="UP000006057">
    <property type="component" value="Chromosome"/>
</dbReference>
<evidence type="ECO:0000256" key="7">
    <source>
        <dbReference type="ARBA" id="ARBA00023004"/>
    </source>
</evidence>
<evidence type="ECO:0000256" key="4">
    <source>
        <dbReference type="ARBA" id="ARBA00022723"/>
    </source>
</evidence>
<dbReference type="PANTHER" id="PTHR47354:SF8">
    <property type="entry name" value="1,2-PHENYLACETYL-COA EPOXIDASE, SUBUNIT E"/>
    <property type="match status" value="1"/>
</dbReference>
<dbReference type="InterPro" id="IPR001709">
    <property type="entry name" value="Flavoprot_Pyr_Nucl_cyt_Rdtase"/>
</dbReference>
<dbReference type="SUPFAM" id="SSF54292">
    <property type="entry name" value="2Fe-2S ferredoxin-like"/>
    <property type="match status" value="1"/>
</dbReference>
<feature type="domain" description="FAD-binding FR-type" evidence="10">
    <location>
        <begin position="8"/>
        <end position="112"/>
    </location>
</feature>
<dbReference type="SUPFAM" id="SSF52343">
    <property type="entry name" value="Ferredoxin reductase-like, C-terminal NADP-linked domain"/>
    <property type="match status" value="1"/>
</dbReference>
<keyword evidence="4" id="KW-0479">Metal-binding</keyword>
<dbReference type="InterPro" id="IPR012675">
    <property type="entry name" value="Beta-grasp_dom_sf"/>
</dbReference>
<dbReference type="PANTHER" id="PTHR47354">
    <property type="entry name" value="NADH OXIDOREDUCTASE HCR"/>
    <property type="match status" value="1"/>
</dbReference>
<dbReference type="Gene3D" id="3.10.20.30">
    <property type="match status" value="1"/>
</dbReference>
<dbReference type="Gene3D" id="3.40.50.80">
    <property type="entry name" value="Nucleotide-binding domain of ferredoxin-NADP reductase (FNR) module"/>
    <property type="match status" value="1"/>
</dbReference>
<dbReference type="GO" id="GO:0051537">
    <property type="term" value="F:2 iron, 2 sulfur cluster binding"/>
    <property type="evidence" value="ECO:0007669"/>
    <property type="project" value="UniProtKB-KW"/>
</dbReference>
<dbReference type="OrthoDB" id="9796486at2"/>
<dbReference type="Pfam" id="PF00175">
    <property type="entry name" value="NAD_binding_1"/>
    <property type="match status" value="1"/>
</dbReference>
<keyword evidence="7" id="KW-0408">Iron</keyword>
<dbReference type="InterPro" id="IPR017927">
    <property type="entry name" value="FAD-bd_FR_type"/>
</dbReference>
<dbReference type="KEGG" id="mcb:Mycch_3622"/>
<protein>
    <submittedName>
        <fullName evidence="11">Flavodoxin reductase family protein</fullName>
    </submittedName>
</protein>
<dbReference type="CDD" id="cd06214">
    <property type="entry name" value="PA_degradation_oxidoreductase_like"/>
    <property type="match status" value="1"/>
</dbReference>
<keyword evidence="5" id="KW-0274">FAD</keyword>
<dbReference type="AlphaFoldDB" id="I4BM48"/>
<dbReference type="SUPFAM" id="SSF63380">
    <property type="entry name" value="Riboflavin synthase domain-like"/>
    <property type="match status" value="1"/>
</dbReference>
<keyword evidence="8" id="KW-0411">Iron-sulfur</keyword>
<dbReference type="InterPro" id="IPR006058">
    <property type="entry name" value="2Fe2S_fd_BS"/>
</dbReference>
<dbReference type="PROSITE" id="PS00197">
    <property type="entry name" value="2FE2S_FER_1"/>
    <property type="match status" value="1"/>
</dbReference>
<dbReference type="STRING" id="710421.Mycch_3622"/>
<dbReference type="GO" id="GO:0016491">
    <property type="term" value="F:oxidoreductase activity"/>
    <property type="evidence" value="ECO:0007669"/>
    <property type="project" value="UniProtKB-KW"/>
</dbReference>
<evidence type="ECO:0000256" key="3">
    <source>
        <dbReference type="ARBA" id="ARBA00022714"/>
    </source>
</evidence>
<dbReference type="InterPro" id="IPR017938">
    <property type="entry name" value="Riboflavin_synthase-like_b-brl"/>
</dbReference>
<dbReference type="PRINTS" id="PR00371">
    <property type="entry name" value="FPNCR"/>
</dbReference>
<evidence type="ECO:0000313" key="12">
    <source>
        <dbReference type="Proteomes" id="UP000006057"/>
    </source>
</evidence>
<dbReference type="InterPro" id="IPR050415">
    <property type="entry name" value="MRET"/>
</dbReference>
<dbReference type="PROSITE" id="PS51085">
    <property type="entry name" value="2FE2S_FER_2"/>
    <property type="match status" value="1"/>
</dbReference>
<dbReference type="Pfam" id="PF00111">
    <property type="entry name" value="Fer2"/>
    <property type="match status" value="1"/>
</dbReference>
<accession>I4BM48</accession>
<reference evidence="11 12" key="1">
    <citation type="submission" date="2012-06" db="EMBL/GenBank/DDBJ databases">
        <title>Complete sequence of chromosome of Mycobacterium chubuense NBB4.</title>
        <authorList>
            <consortium name="US DOE Joint Genome Institute"/>
            <person name="Lucas S."/>
            <person name="Han J."/>
            <person name="Lapidus A."/>
            <person name="Cheng J.-F."/>
            <person name="Goodwin L."/>
            <person name="Pitluck S."/>
            <person name="Peters L."/>
            <person name="Mikhailova N."/>
            <person name="Teshima H."/>
            <person name="Detter J.C."/>
            <person name="Han C."/>
            <person name="Tapia R."/>
            <person name="Land M."/>
            <person name="Hauser L."/>
            <person name="Kyrpides N."/>
            <person name="Ivanova N."/>
            <person name="Pagani I."/>
            <person name="Mattes T."/>
            <person name="Holmes A."/>
            <person name="Rutledge P."/>
            <person name="Paulsen I."/>
            <person name="Coleman N."/>
            <person name="Woyke T."/>
        </authorList>
    </citation>
    <scope>NUCLEOTIDE SEQUENCE [LARGE SCALE GENOMIC DNA]</scope>
    <source>
        <strain evidence="11 12">NBB4</strain>
    </source>
</reference>
<evidence type="ECO:0000313" key="11">
    <source>
        <dbReference type="EMBL" id="AFM18355.1"/>
    </source>
</evidence>
<dbReference type="InterPro" id="IPR001433">
    <property type="entry name" value="OxRdtase_FAD/NAD-bd"/>
</dbReference>